<dbReference type="InterPro" id="IPR059216">
    <property type="entry name" value="LeuA_carph_isopro_dom"/>
</dbReference>
<dbReference type="Proteomes" id="UP000076088">
    <property type="component" value="Chromosome"/>
</dbReference>
<organism evidence="1 2">
    <name type="scientific">Sphingopyxis macrogoltabida</name>
    <name type="common">Sphingomonas macrogoltabidus</name>
    <dbReference type="NCBI Taxonomy" id="33050"/>
    <lineage>
        <taxon>Bacteria</taxon>
        <taxon>Pseudomonadati</taxon>
        <taxon>Pseudomonadota</taxon>
        <taxon>Alphaproteobacteria</taxon>
        <taxon>Sphingomonadales</taxon>
        <taxon>Sphingomonadaceae</taxon>
        <taxon>Sphingopyxis</taxon>
    </lineage>
</organism>
<name>A0AAC8Z199_SPHMC</name>
<proteinExistence type="predicted"/>
<accession>A0AAC8Z199</accession>
<evidence type="ECO:0000313" key="1">
    <source>
        <dbReference type="EMBL" id="AMU89922.1"/>
    </source>
</evidence>
<protein>
    <submittedName>
        <fullName evidence="1">Uncharacterized protein</fullName>
    </submittedName>
</protein>
<evidence type="ECO:0000313" key="2">
    <source>
        <dbReference type="Proteomes" id="UP000076088"/>
    </source>
</evidence>
<sequence>MCKFVVHQLPMTHIASVLARFGNVREAATKIGRPPSVIQYWRTTGRIPATAMGQVLDAARRHEIAVDPAELIPGASDAPTHGAAA</sequence>
<dbReference type="GO" id="GO:0003677">
    <property type="term" value="F:DNA binding"/>
    <property type="evidence" value="ECO:0007669"/>
    <property type="project" value="InterPro"/>
</dbReference>
<dbReference type="Gene3D" id="1.10.260.40">
    <property type="entry name" value="lambda repressor-like DNA-binding domains"/>
    <property type="match status" value="1"/>
</dbReference>
<keyword evidence="2" id="KW-1185">Reference proteome</keyword>
<gene>
    <name evidence="1" type="ORF">ATM17_12835</name>
</gene>
<dbReference type="InterPro" id="IPR010982">
    <property type="entry name" value="Lambda_DNA-bd_dom_sf"/>
</dbReference>
<reference evidence="2" key="1">
    <citation type="submission" date="2015-11" db="EMBL/GenBank/DDBJ databases">
        <title>Complete genome sequence of a polyethylene-glycol degrader Sphingopyxis macrogoltabida 203N (NBRC 111659).</title>
        <authorList>
            <person name="Yoshiyuki O."/>
            <person name="Shouta N."/>
            <person name="Nagata Y."/>
            <person name="Numata M."/>
            <person name="Tsuchikane K."/>
            <person name="Hosoyama A."/>
            <person name="Yamazoe A."/>
            <person name="Tsuda M."/>
            <person name="Fujita N."/>
            <person name="Kawai F."/>
        </authorList>
    </citation>
    <scope>NUCLEOTIDE SEQUENCE [LARGE SCALE GENOMIC DNA]</scope>
    <source>
        <strain evidence="2">203N</strain>
    </source>
</reference>
<reference evidence="1 2" key="2">
    <citation type="journal article" date="2016" name="Genome Announc.">
        <title>Complete Genome Sequence of Sphingopyxis macrogoltabida Strain 203N (NBRC 111659), a Polyethylene Glycol Degrader.</title>
        <authorList>
            <person name="Ohtsubo Y."/>
            <person name="Nonoyama S."/>
            <person name="Nagata Y."/>
            <person name="Numata M."/>
            <person name="Tsuchikane K."/>
            <person name="Hosoyama A."/>
            <person name="Yamazoe A."/>
            <person name="Tsuda M."/>
            <person name="Fujita N."/>
            <person name="Kawai F."/>
        </authorList>
    </citation>
    <scope>NUCLEOTIDE SEQUENCE [LARGE SCALE GENOMIC DNA]</scope>
    <source>
        <strain evidence="1 2">203N</strain>
    </source>
</reference>
<dbReference type="KEGG" id="smaz:LH19_06985"/>
<dbReference type="AlphaFoldDB" id="A0AAC8Z199"/>
<dbReference type="EMBL" id="CP013344">
    <property type="protein sequence ID" value="AMU89922.1"/>
    <property type="molecule type" value="Genomic_DNA"/>
</dbReference>
<dbReference type="NCBIfam" id="NF046037">
    <property type="entry name" value="carphisopro"/>
    <property type="match status" value="1"/>
</dbReference>